<dbReference type="RefSeq" id="WP_309653509.1">
    <property type="nucleotide sequence ID" value="NZ_JARWAK010000013.1"/>
</dbReference>
<name>A0ABU1G4P2_9GAMM</name>
<sequence>MTDTTDLNALTSDELKEQARILEISLKGNPGDDTIRAKIREKLGQADPKDEPSTNEADTGIAVRRGEKRYKVQIHKDGKDKQPVFLGCNGRSVRIVRGETVTIGEGLFQSLKNAVETRFDTESEEWVEVPSYPYSVLDVVE</sequence>
<gene>
    <name evidence="1" type="ORF">QC818_14140</name>
</gene>
<reference evidence="1 2" key="1">
    <citation type="submission" date="2023-04" db="EMBL/GenBank/DDBJ databases">
        <title>A long-awaited taxogenomic arrangement of the family Halomonadaceae.</title>
        <authorList>
            <person name="De La Haba R."/>
            <person name="Chuvochina M."/>
            <person name="Wittouck S."/>
            <person name="Arahal D.R."/>
            <person name="Sanchez-Porro C."/>
            <person name="Hugenholtz P."/>
            <person name="Ventosa A."/>
        </authorList>
    </citation>
    <scope>NUCLEOTIDE SEQUENCE [LARGE SCALE GENOMIC DNA]</scope>
    <source>
        <strain evidence="1 2">DSM 23530</strain>
    </source>
</reference>
<keyword evidence="2" id="KW-1185">Reference proteome</keyword>
<evidence type="ECO:0000313" key="2">
    <source>
        <dbReference type="Proteomes" id="UP001264519"/>
    </source>
</evidence>
<accession>A0ABU1G4P2</accession>
<comment type="caution">
    <text evidence="1">The sequence shown here is derived from an EMBL/GenBank/DDBJ whole genome shotgun (WGS) entry which is preliminary data.</text>
</comment>
<proteinExistence type="predicted"/>
<protein>
    <submittedName>
        <fullName evidence="1">Uncharacterized protein</fullName>
    </submittedName>
</protein>
<dbReference type="Proteomes" id="UP001264519">
    <property type="component" value="Unassembled WGS sequence"/>
</dbReference>
<organism evidence="1 2">
    <name type="scientific">Halomonas koreensis</name>
    <dbReference type="NCBI Taxonomy" id="245385"/>
    <lineage>
        <taxon>Bacteria</taxon>
        <taxon>Pseudomonadati</taxon>
        <taxon>Pseudomonadota</taxon>
        <taxon>Gammaproteobacteria</taxon>
        <taxon>Oceanospirillales</taxon>
        <taxon>Halomonadaceae</taxon>
        <taxon>Halomonas</taxon>
    </lineage>
</organism>
<evidence type="ECO:0000313" key="1">
    <source>
        <dbReference type="EMBL" id="MDR5867928.1"/>
    </source>
</evidence>
<dbReference type="EMBL" id="JARWAK010000013">
    <property type="protein sequence ID" value="MDR5867928.1"/>
    <property type="molecule type" value="Genomic_DNA"/>
</dbReference>